<feature type="compositionally biased region" description="Basic and acidic residues" evidence="2">
    <location>
        <begin position="24"/>
        <end position="50"/>
    </location>
</feature>
<evidence type="ECO:0000313" key="5">
    <source>
        <dbReference type="Proteomes" id="UP000030760"/>
    </source>
</evidence>
<dbReference type="AlphaFoldDB" id="M3F7A3"/>
<protein>
    <recommendedName>
        <fullName evidence="3">UspA domain-containing protein</fullName>
    </recommendedName>
</protein>
<dbReference type="Gene3D" id="3.40.50.620">
    <property type="entry name" value="HUPs"/>
    <property type="match status" value="2"/>
</dbReference>
<accession>M3F7A3</accession>
<evidence type="ECO:0000313" key="4">
    <source>
        <dbReference type="EMBL" id="EMF57518.1"/>
    </source>
</evidence>
<dbReference type="SUPFAM" id="SSF52402">
    <property type="entry name" value="Adenine nucleotide alpha hydrolases-like"/>
    <property type="match status" value="2"/>
</dbReference>
<feature type="domain" description="UspA" evidence="3">
    <location>
        <begin position="222"/>
        <end position="360"/>
    </location>
</feature>
<evidence type="ECO:0000256" key="2">
    <source>
        <dbReference type="SAM" id="MobiDB-lite"/>
    </source>
</evidence>
<name>M3F7A3_9ACTN</name>
<evidence type="ECO:0000256" key="1">
    <source>
        <dbReference type="ARBA" id="ARBA00008791"/>
    </source>
</evidence>
<dbReference type="InterPro" id="IPR006016">
    <property type="entry name" value="UspA"/>
</dbReference>
<evidence type="ECO:0000259" key="3">
    <source>
        <dbReference type="Pfam" id="PF00582"/>
    </source>
</evidence>
<dbReference type="InterPro" id="IPR014729">
    <property type="entry name" value="Rossmann-like_a/b/a_fold"/>
</dbReference>
<organism evidence="4 5">
    <name type="scientific">Streptomyces bottropensis ATCC 25435</name>
    <dbReference type="NCBI Taxonomy" id="1054862"/>
    <lineage>
        <taxon>Bacteria</taxon>
        <taxon>Bacillati</taxon>
        <taxon>Actinomycetota</taxon>
        <taxon>Actinomycetes</taxon>
        <taxon>Kitasatosporales</taxon>
        <taxon>Streptomycetaceae</taxon>
        <taxon>Streptomyces</taxon>
    </lineage>
</organism>
<dbReference type="InterPro" id="IPR006015">
    <property type="entry name" value="Universal_stress_UspA"/>
</dbReference>
<feature type="region of interest" description="Disordered" evidence="2">
    <location>
        <begin position="1"/>
        <end position="54"/>
    </location>
</feature>
<dbReference type="PRINTS" id="PR01438">
    <property type="entry name" value="UNVRSLSTRESS"/>
</dbReference>
<dbReference type="Proteomes" id="UP000030760">
    <property type="component" value="Unassembled WGS sequence"/>
</dbReference>
<feature type="domain" description="UspA" evidence="3">
    <location>
        <begin position="62"/>
        <end position="199"/>
    </location>
</feature>
<dbReference type="PANTHER" id="PTHR46268:SF6">
    <property type="entry name" value="UNIVERSAL STRESS PROTEIN UP12"/>
    <property type="match status" value="1"/>
</dbReference>
<dbReference type="PANTHER" id="PTHR46268">
    <property type="entry name" value="STRESS RESPONSE PROTEIN NHAX"/>
    <property type="match status" value="1"/>
</dbReference>
<comment type="similarity">
    <text evidence="1">Belongs to the universal stress protein A family.</text>
</comment>
<reference evidence="5" key="1">
    <citation type="journal article" date="2013" name="Genome Announc.">
        <title>Draft Genome Sequence of Streptomyces bottropensis ATCC 25435, a Bottromycin-Producing Actinomycete.</title>
        <authorList>
            <person name="Zhang H."/>
            <person name="Zhou W."/>
            <person name="Zhuang Y."/>
            <person name="Liang X."/>
            <person name="Liu T."/>
        </authorList>
    </citation>
    <scope>NUCLEOTIDE SEQUENCE [LARGE SCALE GENOMIC DNA]</scope>
    <source>
        <strain evidence="5">ATCC 25435</strain>
    </source>
</reference>
<dbReference type="Pfam" id="PF00582">
    <property type="entry name" value="Usp"/>
    <property type="match status" value="2"/>
</dbReference>
<gene>
    <name evidence="4" type="ORF">SBD_0190</name>
</gene>
<sequence length="362" mass="39268">MAVGGSRAVVLAAPATAHRRPRPCRKEGRSARGRDLRPLPRALSENKDRSGFPMRGHRREIMTRTVTVGLDGSRESRAAAEWAAREARLSDLPLKLVHVYEPAPDPLAQAPLLGAETRRHWTERIPRESAEGLRLRHPGLRVSTEQLSGRPSELLVSAAKDAELLVLGSRGLSGIGGFLVGSVGLAVIAHAERPVVVVRAGEQAADEHEMDPAGIPSAGSPFRPVVLGLDIESPDEELIAFAFEAAARRGTSLRVVHGWNPPPYYAYGLAVDLELHASLALRENTVLTEVVRPWRKKFPHVEVTEESHYGTPGNHLVDASREASLVVVGRRIRRNPFGAHIGPVTHAVLHHCTAPVAVVPHN</sequence>
<dbReference type="EMBL" id="KB405056">
    <property type="protein sequence ID" value="EMF57518.1"/>
    <property type="molecule type" value="Genomic_DNA"/>
</dbReference>
<proteinExistence type="inferred from homology"/>